<dbReference type="HOGENOM" id="CLU_2362027_0_0_1"/>
<dbReference type="VEuPathDB" id="VectorBase:ISCW015830"/>
<reference evidence="3" key="2">
    <citation type="submission" date="2020-05" db="UniProtKB">
        <authorList>
            <consortium name="EnsemblMetazoa"/>
        </authorList>
    </citation>
    <scope>IDENTIFICATION</scope>
    <source>
        <strain evidence="3">wikel</strain>
    </source>
</reference>
<dbReference type="EMBL" id="ABJB010148447">
    <property type="status" value="NOT_ANNOTATED_CDS"/>
    <property type="molecule type" value="Genomic_DNA"/>
</dbReference>
<accession>B7P490</accession>
<evidence type="ECO:0000313" key="2">
    <source>
        <dbReference type="EMBL" id="EEC01412.1"/>
    </source>
</evidence>
<feature type="region of interest" description="Disordered" evidence="1">
    <location>
        <begin position="1"/>
        <end position="96"/>
    </location>
</feature>
<dbReference type="VEuPathDB" id="VectorBase:ISCI015830"/>
<feature type="compositionally biased region" description="Basic and acidic residues" evidence="1">
    <location>
        <begin position="21"/>
        <end position="31"/>
    </location>
</feature>
<dbReference type="EMBL" id="DS634350">
    <property type="protein sequence ID" value="EEC01412.1"/>
    <property type="molecule type" value="Genomic_DNA"/>
</dbReference>
<dbReference type="Proteomes" id="UP000001555">
    <property type="component" value="Unassembled WGS sequence"/>
</dbReference>
<dbReference type="EnsemblMetazoa" id="ISCW015830-RA">
    <property type="protein sequence ID" value="ISCW015830-PA"/>
    <property type="gene ID" value="ISCW015830"/>
</dbReference>
<feature type="compositionally biased region" description="Polar residues" evidence="1">
    <location>
        <begin position="34"/>
        <end position="49"/>
    </location>
</feature>
<dbReference type="AlphaFoldDB" id="B7P490"/>
<dbReference type="InParanoid" id="B7P490"/>
<proteinExistence type="predicted"/>
<keyword evidence="4" id="KW-1185">Reference proteome</keyword>
<reference evidence="2 4" key="1">
    <citation type="submission" date="2008-03" db="EMBL/GenBank/DDBJ databases">
        <title>Annotation of Ixodes scapularis.</title>
        <authorList>
            <consortium name="Ixodes scapularis Genome Project Consortium"/>
            <person name="Caler E."/>
            <person name="Hannick L.I."/>
            <person name="Bidwell S."/>
            <person name="Joardar V."/>
            <person name="Thiagarajan M."/>
            <person name="Amedeo P."/>
            <person name="Galinsky K.J."/>
            <person name="Schobel S."/>
            <person name="Inman J."/>
            <person name="Hostetler J."/>
            <person name="Miller J."/>
            <person name="Hammond M."/>
            <person name="Megy K."/>
            <person name="Lawson D."/>
            <person name="Kodira C."/>
            <person name="Sutton G."/>
            <person name="Meyer J."/>
            <person name="Hill C.A."/>
            <person name="Birren B."/>
            <person name="Nene V."/>
            <person name="Collins F."/>
            <person name="Alarcon-Chaidez F."/>
            <person name="Wikel S."/>
            <person name="Strausberg R."/>
        </authorList>
    </citation>
    <scope>NUCLEOTIDE SEQUENCE [LARGE SCALE GENOMIC DNA]</scope>
    <source>
        <strain evidence="4">Wikel</strain>
        <strain evidence="2">Wikel colony</strain>
    </source>
</reference>
<protein>
    <submittedName>
        <fullName evidence="2 3">Uncharacterized protein</fullName>
    </submittedName>
</protein>
<evidence type="ECO:0000313" key="4">
    <source>
        <dbReference type="Proteomes" id="UP000001555"/>
    </source>
</evidence>
<name>B7P490_IXOSC</name>
<organism>
    <name type="scientific">Ixodes scapularis</name>
    <name type="common">Black-legged tick</name>
    <name type="synonym">Deer tick</name>
    <dbReference type="NCBI Taxonomy" id="6945"/>
    <lineage>
        <taxon>Eukaryota</taxon>
        <taxon>Metazoa</taxon>
        <taxon>Ecdysozoa</taxon>
        <taxon>Arthropoda</taxon>
        <taxon>Chelicerata</taxon>
        <taxon>Arachnida</taxon>
        <taxon>Acari</taxon>
        <taxon>Parasitiformes</taxon>
        <taxon>Ixodida</taxon>
        <taxon>Ixodoidea</taxon>
        <taxon>Ixodidae</taxon>
        <taxon>Ixodinae</taxon>
        <taxon>Ixodes</taxon>
    </lineage>
</organism>
<dbReference type="PaxDb" id="6945-B7P490"/>
<evidence type="ECO:0000313" key="3">
    <source>
        <dbReference type="EnsemblMetazoa" id="ISCW015830-PA"/>
    </source>
</evidence>
<evidence type="ECO:0000256" key="1">
    <source>
        <dbReference type="SAM" id="MobiDB-lite"/>
    </source>
</evidence>
<sequence length="96" mass="9885">MGNEGGQHQKCHPPTSNDGAGGHDREAKVVFENKTASSSENDGSSTNERAPSAPPEKRPGSSGMRTSEDPGPTRVSVQLGRPSTGSAAGHRSGPDY</sequence>
<gene>
    <name evidence="2" type="ORF">IscW_ISCW015830</name>
</gene>